<gene>
    <name evidence="7" type="ordered locus">Mahau_0453</name>
</gene>
<dbReference type="eggNOG" id="COG2972">
    <property type="taxonomic scope" value="Bacteria"/>
</dbReference>
<dbReference type="Gene3D" id="3.30.565.10">
    <property type="entry name" value="Histidine kinase-like ATPase, C-terminal domain"/>
    <property type="match status" value="1"/>
</dbReference>
<dbReference type="HOGENOM" id="CLU_020473_6_0_9"/>
<dbReference type="PROSITE" id="PS50885">
    <property type="entry name" value="HAMP"/>
    <property type="match status" value="1"/>
</dbReference>
<sequence>MIKKAIKFFGLDNIKVKNKLLLIYVLCVLLPIVATDYVFFNYTKAQVEQQQLQQYKASLQRLSLAINKQFEDAVYLAYNIMTDRRLNDCLERQYRSLDEFYDIYDDYMRDMLQTNTYMLNQIDSITIYTSNTTIPESTGYKHLPINVQDEEWYSYAVEDPYSFSIVSYYQDGHWYVSLIKDLNYYKRSNIQKILKINFKHSEFIDMLKSEKQEGIVCVIDGFNKIIYSNDDKYNNGFYTLNDIHTGSDDSVLEQDLDKSIGMGLWKMIKIVNDEDIAAAMVQPTRFIFMLALLNLIIASAAIYALSYSLEYRIDIVHSHIKRVRHQRFDIIECDEGKDEIGDLIREFNRMASTIESLIRDVYEADLQKKNIEVEKKQAMINALQSQIDPHFLFNTLESIRMRSVVKGEAETAQMIKYLSKIFRRILSWGNDNVTIKEELDYIKYFLEIQKYRFGNKLNYKMHVDEDVLNYIIPKMVIQPFVENACIHGIEGSSDNGLVIVEIKKSNSFVVFTIKDNGIGMSEHTLNSIYTSLGEIENISGSVGIKNAYRRLKLLYGDDFRFRMDSQCNVGTVVTLMIGTDKLAGFQNGEVEQNV</sequence>
<dbReference type="GO" id="GO:0016020">
    <property type="term" value="C:membrane"/>
    <property type="evidence" value="ECO:0007669"/>
    <property type="project" value="UniProtKB-SubCell"/>
</dbReference>
<keyword evidence="8" id="KW-1185">Reference proteome</keyword>
<feature type="transmembrane region" description="Helical" evidence="5">
    <location>
        <begin position="286"/>
        <end position="305"/>
    </location>
</feature>
<evidence type="ECO:0000313" key="7">
    <source>
        <dbReference type="EMBL" id="AEE95667.1"/>
    </source>
</evidence>
<dbReference type="GO" id="GO:0000155">
    <property type="term" value="F:phosphorelay sensor kinase activity"/>
    <property type="evidence" value="ECO:0007669"/>
    <property type="project" value="InterPro"/>
</dbReference>
<reference evidence="8" key="1">
    <citation type="submission" date="2010-11" db="EMBL/GenBank/DDBJ databases">
        <title>The complete genome of Mahella australiensis DSM 15567.</title>
        <authorList>
            <consortium name="US DOE Joint Genome Institute (JGI-PGF)"/>
            <person name="Lucas S."/>
            <person name="Copeland A."/>
            <person name="Lapidus A."/>
            <person name="Bruce D."/>
            <person name="Goodwin L."/>
            <person name="Pitluck S."/>
            <person name="Kyrpides N."/>
            <person name="Mavromatis K."/>
            <person name="Pagani I."/>
            <person name="Ivanova N."/>
            <person name="Teshima H."/>
            <person name="Brettin T."/>
            <person name="Detter J.C."/>
            <person name="Han C."/>
            <person name="Tapia R."/>
            <person name="Land M."/>
            <person name="Hauser L."/>
            <person name="Markowitz V."/>
            <person name="Cheng J.-F."/>
            <person name="Hugenholtz P."/>
            <person name="Woyke T."/>
            <person name="Wu D."/>
            <person name="Spring S."/>
            <person name="Pukall R."/>
            <person name="Steenblock K."/>
            <person name="Schneider S."/>
            <person name="Klenk H.-P."/>
            <person name="Eisen J.A."/>
        </authorList>
    </citation>
    <scope>NUCLEOTIDE SEQUENCE [LARGE SCALE GENOMIC DNA]</scope>
    <source>
        <strain evidence="8">DSM 15567 / CIP 107919 / 50-1 BON</strain>
    </source>
</reference>
<keyword evidence="5" id="KW-0812">Transmembrane</keyword>
<dbReference type="EMBL" id="CP002360">
    <property type="protein sequence ID" value="AEE95667.1"/>
    <property type="molecule type" value="Genomic_DNA"/>
</dbReference>
<keyword evidence="3" id="KW-0808">Transferase</keyword>
<dbReference type="InterPro" id="IPR050640">
    <property type="entry name" value="Bact_2-comp_sensor_kinase"/>
</dbReference>
<dbReference type="KEGG" id="mas:Mahau_0453"/>
<evidence type="ECO:0000256" key="5">
    <source>
        <dbReference type="SAM" id="Phobius"/>
    </source>
</evidence>
<dbReference type="InterPro" id="IPR036890">
    <property type="entry name" value="HATPase_C_sf"/>
</dbReference>
<dbReference type="PANTHER" id="PTHR34220">
    <property type="entry name" value="SENSOR HISTIDINE KINASE YPDA"/>
    <property type="match status" value="1"/>
</dbReference>
<dbReference type="Pfam" id="PF02518">
    <property type="entry name" value="HATPase_c"/>
    <property type="match status" value="1"/>
</dbReference>
<dbReference type="RefSeq" id="WP_013780100.1">
    <property type="nucleotide sequence ID" value="NC_015520.1"/>
</dbReference>
<evidence type="ECO:0000313" key="8">
    <source>
        <dbReference type="Proteomes" id="UP000008457"/>
    </source>
</evidence>
<evidence type="ECO:0000256" key="2">
    <source>
        <dbReference type="ARBA" id="ARBA00022553"/>
    </source>
</evidence>
<keyword evidence="5" id="KW-1133">Transmembrane helix</keyword>
<dbReference type="InterPro" id="IPR010559">
    <property type="entry name" value="Sig_transdc_His_kin_internal"/>
</dbReference>
<proteinExistence type="predicted"/>
<dbReference type="SUPFAM" id="SSF55874">
    <property type="entry name" value="ATPase domain of HSP90 chaperone/DNA topoisomerase II/histidine kinase"/>
    <property type="match status" value="1"/>
</dbReference>
<feature type="transmembrane region" description="Helical" evidence="5">
    <location>
        <begin position="21"/>
        <end position="40"/>
    </location>
</feature>
<dbReference type="Proteomes" id="UP000008457">
    <property type="component" value="Chromosome"/>
</dbReference>
<keyword evidence="4 7" id="KW-0418">Kinase</keyword>
<evidence type="ECO:0000256" key="4">
    <source>
        <dbReference type="ARBA" id="ARBA00022777"/>
    </source>
</evidence>
<dbReference type="OrthoDB" id="9809348at2"/>
<dbReference type="CDD" id="cd06225">
    <property type="entry name" value="HAMP"/>
    <property type="match status" value="1"/>
</dbReference>
<dbReference type="Gene3D" id="6.10.340.10">
    <property type="match status" value="1"/>
</dbReference>
<dbReference type="PANTHER" id="PTHR34220:SF7">
    <property type="entry name" value="SENSOR HISTIDINE KINASE YPDA"/>
    <property type="match status" value="1"/>
</dbReference>
<organism evidence="7 8">
    <name type="scientific">Mahella australiensis (strain DSM 15567 / CIP 107919 / 50-1 BON)</name>
    <dbReference type="NCBI Taxonomy" id="697281"/>
    <lineage>
        <taxon>Bacteria</taxon>
        <taxon>Bacillati</taxon>
        <taxon>Bacillota</taxon>
        <taxon>Clostridia</taxon>
        <taxon>Thermoanaerobacterales</taxon>
        <taxon>Thermoanaerobacterales Family IV. Incertae Sedis</taxon>
        <taxon>Mahella</taxon>
    </lineage>
</organism>
<keyword evidence="2" id="KW-0597">Phosphoprotein</keyword>
<dbReference type="AlphaFoldDB" id="F3ZYS2"/>
<protein>
    <submittedName>
        <fullName evidence="7">Integral membrane sensor signal transduction histidine kinase</fullName>
    </submittedName>
</protein>
<dbReference type="STRING" id="697281.Mahau_0453"/>
<dbReference type="InterPro" id="IPR003660">
    <property type="entry name" value="HAMP_dom"/>
</dbReference>
<evidence type="ECO:0000256" key="1">
    <source>
        <dbReference type="ARBA" id="ARBA00004370"/>
    </source>
</evidence>
<feature type="domain" description="HAMP" evidence="6">
    <location>
        <begin position="307"/>
        <end position="359"/>
    </location>
</feature>
<name>F3ZYS2_MAHA5</name>
<reference evidence="7 8" key="2">
    <citation type="journal article" date="2011" name="Stand. Genomic Sci.">
        <title>Complete genome sequence of Mahella australiensis type strain (50-1 BON).</title>
        <authorList>
            <person name="Sikorski J."/>
            <person name="Teshima H."/>
            <person name="Nolan M."/>
            <person name="Lucas S."/>
            <person name="Hammon N."/>
            <person name="Deshpande S."/>
            <person name="Cheng J.F."/>
            <person name="Pitluck S."/>
            <person name="Liolios K."/>
            <person name="Pagani I."/>
            <person name="Ivanova N."/>
            <person name="Huntemann M."/>
            <person name="Mavromatis K."/>
            <person name="Ovchinikova G."/>
            <person name="Pati A."/>
            <person name="Tapia R."/>
            <person name="Han C."/>
            <person name="Goodwin L."/>
            <person name="Chen A."/>
            <person name="Palaniappan K."/>
            <person name="Land M."/>
            <person name="Hauser L."/>
            <person name="Ngatchou-Djao O.D."/>
            <person name="Rohde M."/>
            <person name="Pukall R."/>
            <person name="Spring S."/>
            <person name="Abt B."/>
            <person name="Goker M."/>
            <person name="Detter J.C."/>
            <person name="Woyke T."/>
            <person name="Bristow J."/>
            <person name="Markowitz V."/>
            <person name="Hugenholtz P."/>
            <person name="Eisen J.A."/>
            <person name="Kyrpides N.C."/>
            <person name="Klenk H.P."/>
            <person name="Lapidus A."/>
        </authorList>
    </citation>
    <scope>NUCLEOTIDE SEQUENCE [LARGE SCALE GENOMIC DNA]</scope>
    <source>
        <strain evidence="8">DSM 15567 / CIP 107919 / 50-1 BON</strain>
    </source>
</reference>
<accession>F3ZYS2</accession>
<dbReference type="SMART" id="SM00304">
    <property type="entry name" value="HAMP"/>
    <property type="match status" value="1"/>
</dbReference>
<comment type="subcellular location">
    <subcellularLocation>
        <location evidence="1">Membrane</location>
    </subcellularLocation>
</comment>
<evidence type="ECO:0000259" key="6">
    <source>
        <dbReference type="PROSITE" id="PS50885"/>
    </source>
</evidence>
<dbReference type="Pfam" id="PF06580">
    <property type="entry name" value="His_kinase"/>
    <property type="match status" value="1"/>
</dbReference>
<dbReference type="InterPro" id="IPR003594">
    <property type="entry name" value="HATPase_dom"/>
</dbReference>
<evidence type="ECO:0000256" key="3">
    <source>
        <dbReference type="ARBA" id="ARBA00022679"/>
    </source>
</evidence>
<keyword evidence="5" id="KW-0472">Membrane</keyword>